<dbReference type="PANTHER" id="PTHR40394:SF2">
    <property type="entry name" value="QUINOL:CYTOCHROME C OXIDOREDUCTASE MEMBRANE PROTEIN"/>
    <property type="match status" value="1"/>
</dbReference>
<feature type="transmembrane region" description="Helical" evidence="1">
    <location>
        <begin position="52"/>
        <end position="73"/>
    </location>
</feature>
<evidence type="ECO:0000256" key="1">
    <source>
        <dbReference type="SAM" id="Phobius"/>
    </source>
</evidence>
<feature type="transmembrane region" description="Helical" evidence="1">
    <location>
        <begin position="93"/>
        <end position="117"/>
    </location>
</feature>
<protein>
    <recommendedName>
        <fullName evidence="4">DUF3341 domain-containing protein</fullName>
    </recommendedName>
</protein>
<dbReference type="InterPro" id="IPR021776">
    <property type="entry name" value="ActD"/>
</dbReference>
<dbReference type="PANTHER" id="PTHR40394">
    <property type="entry name" value="LIPOPROTEIN-RELATED"/>
    <property type="match status" value="1"/>
</dbReference>
<dbReference type="EMBL" id="JELY01003580">
    <property type="protein sequence ID" value="KYF47769.1"/>
    <property type="molecule type" value="Genomic_DNA"/>
</dbReference>
<reference evidence="2 3" key="1">
    <citation type="submission" date="2014-02" db="EMBL/GenBank/DDBJ databases">
        <title>The small core and large imbalanced accessory genome model reveals a collaborative survival strategy of Sorangium cellulosum strains in nature.</title>
        <authorList>
            <person name="Han K."/>
            <person name="Peng R."/>
            <person name="Blom J."/>
            <person name="Li Y.-Z."/>
        </authorList>
    </citation>
    <scope>NUCLEOTIDE SEQUENCE [LARGE SCALE GENOMIC DNA]</scope>
    <source>
        <strain evidence="2 3">So0157-25</strain>
    </source>
</reference>
<proteinExistence type="predicted"/>
<evidence type="ECO:0008006" key="4">
    <source>
        <dbReference type="Google" id="ProtNLM"/>
    </source>
</evidence>
<gene>
    <name evidence="2" type="ORF">BE08_42670</name>
</gene>
<keyword evidence="1" id="KW-0812">Transmembrane</keyword>
<comment type="caution">
    <text evidence="2">The sequence shown here is derived from an EMBL/GenBank/DDBJ whole genome shotgun (WGS) entry which is preliminary data.</text>
</comment>
<dbReference type="AlphaFoldDB" id="A0A150NZQ3"/>
<keyword evidence="1" id="KW-0472">Membrane</keyword>
<dbReference type="Pfam" id="PF11821">
    <property type="entry name" value="ActD"/>
    <property type="match status" value="1"/>
</dbReference>
<sequence length="181" mass="19892">MKRGLLAEFETPEAMLRALTELRSRGYRRLDAFTPYPVHGAEAALGLGRSPLTWILLPFAIAGAAGGYLVQWHNNVYAYPLNVGGRPQHAAPAFVPITFEMMVLTTALVGFVVLLVLTKLPELWNPVFDVPGFERATIDRFWIGIDARDPALIRPIAERDLTDLGALTVAWAGSSPAKERP</sequence>
<dbReference type="Proteomes" id="UP000075420">
    <property type="component" value="Unassembled WGS sequence"/>
</dbReference>
<name>A0A150NZQ3_SORCE</name>
<organism evidence="2 3">
    <name type="scientific">Sorangium cellulosum</name>
    <name type="common">Polyangium cellulosum</name>
    <dbReference type="NCBI Taxonomy" id="56"/>
    <lineage>
        <taxon>Bacteria</taxon>
        <taxon>Pseudomonadati</taxon>
        <taxon>Myxococcota</taxon>
        <taxon>Polyangia</taxon>
        <taxon>Polyangiales</taxon>
        <taxon>Polyangiaceae</taxon>
        <taxon>Sorangium</taxon>
    </lineage>
</organism>
<evidence type="ECO:0000313" key="3">
    <source>
        <dbReference type="Proteomes" id="UP000075420"/>
    </source>
</evidence>
<evidence type="ECO:0000313" key="2">
    <source>
        <dbReference type="EMBL" id="KYF47769.1"/>
    </source>
</evidence>
<keyword evidence="1" id="KW-1133">Transmembrane helix</keyword>
<accession>A0A150NZQ3</accession>